<keyword evidence="3" id="KW-1185">Reference proteome</keyword>
<organism evidence="2 3">
    <name type="scientific">Proteiniclasticum sediminis</name>
    <dbReference type="NCBI Taxonomy" id="2804028"/>
    <lineage>
        <taxon>Bacteria</taxon>
        <taxon>Bacillati</taxon>
        <taxon>Bacillota</taxon>
        <taxon>Clostridia</taxon>
        <taxon>Eubacteriales</taxon>
        <taxon>Clostridiaceae</taxon>
        <taxon>Proteiniclasticum</taxon>
    </lineage>
</organism>
<protein>
    <submittedName>
        <fullName evidence="2">Uncharacterized protein</fullName>
    </submittedName>
</protein>
<keyword evidence="1" id="KW-0732">Signal</keyword>
<comment type="caution">
    <text evidence="2">The sequence shown here is derived from an EMBL/GenBank/DDBJ whole genome shotgun (WGS) entry which is preliminary data.</text>
</comment>
<evidence type="ECO:0000313" key="2">
    <source>
        <dbReference type="EMBL" id="MBR0575671.1"/>
    </source>
</evidence>
<proteinExistence type="predicted"/>
<evidence type="ECO:0000313" key="3">
    <source>
        <dbReference type="Proteomes" id="UP000675379"/>
    </source>
</evidence>
<feature type="chain" id="PRO_5037943574" evidence="1">
    <location>
        <begin position="28"/>
        <end position="75"/>
    </location>
</feature>
<feature type="signal peptide" evidence="1">
    <location>
        <begin position="1"/>
        <end position="27"/>
    </location>
</feature>
<gene>
    <name evidence="2" type="ORF">KCG48_04865</name>
</gene>
<dbReference type="EMBL" id="JAGSCS010000004">
    <property type="protein sequence ID" value="MBR0575671.1"/>
    <property type="molecule type" value="Genomic_DNA"/>
</dbReference>
<dbReference type="RefSeq" id="WP_211800209.1">
    <property type="nucleotide sequence ID" value="NZ_JAGSCS010000004.1"/>
</dbReference>
<dbReference type="AlphaFoldDB" id="A0A941CMZ8"/>
<accession>A0A941CMZ8</accession>
<reference evidence="2" key="1">
    <citation type="submission" date="2021-04" db="EMBL/GenBank/DDBJ databases">
        <title>Proteiniclasticum sedimins sp. nov., an obligate anaerobic bacterium isolated from anaerobic sludge.</title>
        <authorList>
            <person name="Liu J."/>
        </authorList>
    </citation>
    <scope>NUCLEOTIDE SEQUENCE</scope>
    <source>
        <strain evidence="2">BAD-10</strain>
    </source>
</reference>
<sequence length="75" mass="8403">MGDYKIKNSKTFRLFAIPSFASGVASAFDLFPDNSTINDSASSNEADMKAMKADFEMAGKDLKEAFYEWEKEFAK</sequence>
<dbReference type="Proteomes" id="UP000675379">
    <property type="component" value="Unassembled WGS sequence"/>
</dbReference>
<name>A0A941CMZ8_9CLOT</name>
<evidence type="ECO:0000256" key="1">
    <source>
        <dbReference type="SAM" id="SignalP"/>
    </source>
</evidence>